<sequence>MTKVSTMNINHYRIGTGNSSPCHGGIDIQVQAVLMHISYTFVGSNILQRLRTCRSKIHSLQILPTFVRSWRSESTFINRRQSIWNAKKCGYSSLHSLYRIEFRTHTIFWMRIVIEIHFKSLNRTIRSFHK</sequence>
<dbReference type="EMBL" id="HBUF01189933">
    <property type="protein sequence ID" value="CAG6657864.1"/>
    <property type="molecule type" value="Transcribed_RNA"/>
</dbReference>
<name>A0A8D8RZN5_9HEMI</name>
<proteinExistence type="predicted"/>
<dbReference type="AlphaFoldDB" id="A0A8D8RZN5"/>
<dbReference type="EMBL" id="HBUF01189932">
    <property type="protein sequence ID" value="CAG6657862.1"/>
    <property type="molecule type" value="Transcribed_RNA"/>
</dbReference>
<dbReference type="EMBL" id="HBUF01189934">
    <property type="protein sequence ID" value="CAG6657866.1"/>
    <property type="molecule type" value="Transcribed_RNA"/>
</dbReference>
<accession>A0A8D8RZN5</accession>
<protein>
    <submittedName>
        <fullName evidence="1">Uncharacterized protein</fullName>
    </submittedName>
</protein>
<organism evidence="1">
    <name type="scientific">Cacopsylla melanoneura</name>
    <dbReference type="NCBI Taxonomy" id="428564"/>
    <lineage>
        <taxon>Eukaryota</taxon>
        <taxon>Metazoa</taxon>
        <taxon>Ecdysozoa</taxon>
        <taxon>Arthropoda</taxon>
        <taxon>Hexapoda</taxon>
        <taxon>Insecta</taxon>
        <taxon>Pterygota</taxon>
        <taxon>Neoptera</taxon>
        <taxon>Paraneoptera</taxon>
        <taxon>Hemiptera</taxon>
        <taxon>Sternorrhyncha</taxon>
        <taxon>Psylloidea</taxon>
        <taxon>Psyllidae</taxon>
        <taxon>Psyllinae</taxon>
        <taxon>Cacopsylla</taxon>
    </lineage>
</organism>
<evidence type="ECO:0000313" key="1">
    <source>
        <dbReference type="EMBL" id="CAG6657866.1"/>
    </source>
</evidence>
<reference evidence="1" key="1">
    <citation type="submission" date="2021-05" db="EMBL/GenBank/DDBJ databases">
        <authorList>
            <person name="Alioto T."/>
            <person name="Alioto T."/>
            <person name="Gomez Garrido J."/>
        </authorList>
    </citation>
    <scope>NUCLEOTIDE SEQUENCE</scope>
</reference>